<evidence type="ECO:0000313" key="1">
    <source>
        <dbReference type="EMBL" id="KAA6323635.1"/>
    </source>
</evidence>
<reference evidence="1 2" key="1">
    <citation type="submission" date="2019-03" db="EMBL/GenBank/DDBJ databases">
        <title>Single cell metagenomics reveals metabolic interactions within the superorganism composed of flagellate Streblomastix strix and complex community of Bacteroidetes bacteria on its surface.</title>
        <authorList>
            <person name="Treitli S.C."/>
            <person name="Kolisko M."/>
            <person name="Husnik F."/>
            <person name="Keeling P."/>
            <person name="Hampl V."/>
        </authorList>
    </citation>
    <scope>NUCLEOTIDE SEQUENCE [LARGE SCALE GENOMIC DNA]</scope>
    <source>
        <strain evidence="1">ST1C</strain>
    </source>
</reference>
<proteinExistence type="predicted"/>
<evidence type="ECO:0000313" key="2">
    <source>
        <dbReference type="Proteomes" id="UP000324800"/>
    </source>
</evidence>
<feature type="non-terminal residue" evidence="1">
    <location>
        <position position="212"/>
    </location>
</feature>
<protein>
    <submittedName>
        <fullName evidence="1">Uncharacterized protein</fullName>
    </submittedName>
</protein>
<dbReference type="EMBL" id="SNRW01044593">
    <property type="protein sequence ID" value="KAA6323635.1"/>
    <property type="molecule type" value="Genomic_DNA"/>
</dbReference>
<gene>
    <name evidence="1" type="ORF">EZS28_054291</name>
</gene>
<comment type="caution">
    <text evidence="1">The sequence shown here is derived from an EMBL/GenBank/DDBJ whole genome shotgun (WGS) entry which is preliminary data.</text>
</comment>
<organism evidence="1 2">
    <name type="scientific">Streblomastix strix</name>
    <dbReference type="NCBI Taxonomy" id="222440"/>
    <lineage>
        <taxon>Eukaryota</taxon>
        <taxon>Metamonada</taxon>
        <taxon>Preaxostyla</taxon>
        <taxon>Oxymonadida</taxon>
        <taxon>Streblomastigidae</taxon>
        <taxon>Streblomastix</taxon>
    </lineage>
</organism>
<accession>A0A5J4QQR7</accession>
<dbReference type="Proteomes" id="UP000324800">
    <property type="component" value="Unassembled WGS sequence"/>
</dbReference>
<name>A0A5J4QQR7_9EUKA</name>
<sequence length="212" mass="22720">MINFIGVSDERTNKSFPVLSNSAYPGQSALNIVGVGVHVKHFIFTFVPPVSLVSAIAPMISINAGSLSDWNVLASGQRNVVLNYLTHSFTDCIFQGSSIDYGSGQKYGNAIGPLLSIIGTRVTIDNCHFNSKENIQLLKGVPSAMISAVFLYTDSGILINNCNFLNLTQSSQISETALRETGILNLTGNDKAQTQHLNNLPPSLAIFGIVDS</sequence>
<dbReference type="AlphaFoldDB" id="A0A5J4QQR7"/>